<dbReference type="Pfam" id="PF13649">
    <property type="entry name" value="Methyltransf_25"/>
    <property type="match status" value="1"/>
</dbReference>
<name>A0AA38MIM7_9CUCU</name>
<dbReference type="PANTHER" id="PTHR43861:SF1">
    <property type="entry name" value="TRANS-ACONITATE 2-METHYLTRANSFERASE"/>
    <property type="match status" value="1"/>
</dbReference>
<comment type="caution">
    <text evidence="4">The sequence shown here is derived from an EMBL/GenBank/DDBJ whole genome shotgun (WGS) entry which is preliminary data.</text>
</comment>
<dbReference type="CDD" id="cd02440">
    <property type="entry name" value="AdoMet_MTases"/>
    <property type="match status" value="1"/>
</dbReference>
<gene>
    <name evidence="4" type="ORF">Zmor_009357</name>
</gene>
<dbReference type="SUPFAM" id="SSF53335">
    <property type="entry name" value="S-adenosyl-L-methionine-dependent methyltransferases"/>
    <property type="match status" value="1"/>
</dbReference>
<dbReference type="GO" id="GO:0008168">
    <property type="term" value="F:methyltransferase activity"/>
    <property type="evidence" value="ECO:0007669"/>
    <property type="project" value="UniProtKB-KW"/>
</dbReference>
<dbReference type="Proteomes" id="UP001168821">
    <property type="component" value="Unassembled WGS sequence"/>
</dbReference>
<evidence type="ECO:0000259" key="3">
    <source>
        <dbReference type="Pfam" id="PF13649"/>
    </source>
</evidence>
<dbReference type="Gene3D" id="3.40.50.150">
    <property type="entry name" value="Vaccinia Virus protein VP39"/>
    <property type="match status" value="1"/>
</dbReference>
<accession>A0AA38MIM7</accession>
<dbReference type="EMBL" id="JALNTZ010000003">
    <property type="protein sequence ID" value="KAJ3657564.1"/>
    <property type="molecule type" value="Genomic_DNA"/>
</dbReference>
<protein>
    <recommendedName>
        <fullName evidence="3">Methyltransferase domain-containing protein</fullName>
    </recommendedName>
</protein>
<evidence type="ECO:0000313" key="4">
    <source>
        <dbReference type="EMBL" id="KAJ3657564.1"/>
    </source>
</evidence>
<keyword evidence="5" id="KW-1185">Reference proteome</keyword>
<evidence type="ECO:0000313" key="5">
    <source>
        <dbReference type="Proteomes" id="UP001168821"/>
    </source>
</evidence>
<evidence type="ECO:0000256" key="2">
    <source>
        <dbReference type="ARBA" id="ARBA00022679"/>
    </source>
</evidence>
<evidence type="ECO:0000256" key="1">
    <source>
        <dbReference type="ARBA" id="ARBA00022603"/>
    </source>
</evidence>
<dbReference type="AlphaFoldDB" id="A0AA38MIM7"/>
<dbReference type="GO" id="GO:0032259">
    <property type="term" value="P:methylation"/>
    <property type="evidence" value="ECO:0007669"/>
    <property type="project" value="UniProtKB-KW"/>
</dbReference>
<dbReference type="InterPro" id="IPR029063">
    <property type="entry name" value="SAM-dependent_MTases_sf"/>
</dbReference>
<reference evidence="4" key="1">
    <citation type="journal article" date="2023" name="G3 (Bethesda)">
        <title>Whole genome assemblies of Zophobas morio and Tenebrio molitor.</title>
        <authorList>
            <person name="Kaur S."/>
            <person name="Stinson S.A."/>
            <person name="diCenzo G.C."/>
        </authorList>
    </citation>
    <scope>NUCLEOTIDE SEQUENCE</scope>
    <source>
        <strain evidence="4">QUZm001</strain>
    </source>
</reference>
<keyword evidence="1" id="KW-0489">Methyltransferase</keyword>
<proteinExistence type="predicted"/>
<feature type="domain" description="Methyltransferase" evidence="3">
    <location>
        <begin position="38"/>
        <end position="135"/>
    </location>
</feature>
<keyword evidence="2" id="KW-0808">Transferase</keyword>
<dbReference type="InterPro" id="IPR041698">
    <property type="entry name" value="Methyltransf_25"/>
</dbReference>
<sequence>MNEDPDLYSKSCQMQKFDTNHFLDTYFKRLNVKNNVTVLDLGAGDGSVTLEALLPRLPNFNKLVVSDKSKKMINFAKNRFHDERIEVIQMDILDYDKAFKDHFDHIFTFHCLNLVPEARTPDAMRNIFEMLKPGGNFFATIIVDASLYEFCDSMIKDKIWPPAMANYKNFFSPYRGCDNPAEKLTCFLKNAGFDVQFCKYEERKFTYEHLNQFADYALSIFPVLKVESRDERAKFAENVKETIRKHQLATSDESTRSDDKVHYFYSVLVAGASKPV</sequence>
<dbReference type="PANTHER" id="PTHR43861">
    <property type="entry name" value="TRANS-ACONITATE 2-METHYLTRANSFERASE-RELATED"/>
    <property type="match status" value="1"/>
</dbReference>
<organism evidence="4 5">
    <name type="scientific">Zophobas morio</name>
    <dbReference type="NCBI Taxonomy" id="2755281"/>
    <lineage>
        <taxon>Eukaryota</taxon>
        <taxon>Metazoa</taxon>
        <taxon>Ecdysozoa</taxon>
        <taxon>Arthropoda</taxon>
        <taxon>Hexapoda</taxon>
        <taxon>Insecta</taxon>
        <taxon>Pterygota</taxon>
        <taxon>Neoptera</taxon>
        <taxon>Endopterygota</taxon>
        <taxon>Coleoptera</taxon>
        <taxon>Polyphaga</taxon>
        <taxon>Cucujiformia</taxon>
        <taxon>Tenebrionidae</taxon>
        <taxon>Zophobas</taxon>
    </lineage>
</organism>